<dbReference type="InterPro" id="IPR025110">
    <property type="entry name" value="AMP-bd_C"/>
</dbReference>
<dbReference type="Pfam" id="PF13193">
    <property type="entry name" value="AMP-binding_C"/>
    <property type="match status" value="1"/>
</dbReference>
<evidence type="ECO:0000256" key="6">
    <source>
        <dbReference type="ARBA" id="ARBA00047319"/>
    </source>
</evidence>
<dbReference type="EC" id="6.2.1.2" evidence="4"/>
<evidence type="ECO:0000256" key="2">
    <source>
        <dbReference type="ARBA" id="ARBA00022598"/>
    </source>
</evidence>
<dbReference type="AlphaFoldDB" id="A0A9N9TX93"/>
<evidence type="ECO:0000259" key="9">
    <source>
        <dbReference type="Pfam" id="PF00501"/>
    </source>
</evidence>
<keyword evidence="2" id="KW-0436">Ligase</keyword>
<dbReference type="PANTHER" id="PTHR43201">
    <property type="entry name" value="ACYL-COA SYNTHETASE"/>
    <property type="match status" value="1"/>
</dbReference>
<dbReference type="Gene3D" id="3.30.300.30">
    <property type="match status" value="1"/>
</dbReference>
<keyword evidence="8" id="KW-0812">Transmembrane</keyword>
<feature type="domain" description="AMP-dependent synthetase/ligase" evidence="9">
    <location>
        <begin position="27"/>
        <end position="412"/>
    </location>
</feature>
<dbReference type="EMBL" id="OU900100">
    <property type="protein sequence ID" value="CAG9863662.1"/>
    <property type="molecule type" value="Genomic_DNA"/>
</dbReference>
<proteinExistence type="inferred from homology"/>
<dbReference type="OrthoDB" id="10253115at2759"/>
<keyword evidence="12" id="KW-1185">Reference proteome</keyword>
<keyword evidence="8" id="KW-0472">Membrane</keyword>
<comment type="catalytic activity">
    <reaction evidence="7">
        <text>a medium-chain fatty acid + ATP + CoA = a medium-chain fatty acyl-CoA + AMP + diphosphate</text>
        <dbReference type="Rhea" id="RHEA:48340"/>
        <dbReference type="ChEBI" id="CHEBI:30616"/>
        <dbReference type="ChEBI" id="CHEBI:33019"/>
        <dbReference type="ChEBI" id="CHEBI:57287"/>
        <dbReference type="ChEBI" id="CHEBI:59558"/>
        <dbReference type="ChEBI" id="CHEBI:90546"/>
        <dbReference type="ChEBI" id="CHEBI:456215"/>
        <dbReference type="EC" id="6.2.1.2"/>
    </reaction>
</comment>
<gene>
    <name evidence="11" type="ORF">PHYEVI_LOCUS9946</name>
</gene>
<dbReference type="SUPFAM" id="SSF56801">
    <property type="entry name" value="Acetyl-CoA synthetase-like"/>
    <property type="match status" value="1"/>
</dbReference>
<evidence type="ECO:0000256" key="3">
    <source>
        <dbReference type="ARBA" id="ARBA00037247"/>
    </source>
</evidence>
<evidence type="ECO:0000256" key="8">
    <source>
        <dbReference type="SAM" id="Phobius"/>
    </source>
</evidence>
<dbReference type="Gene3D" id="3.40.50.12780">
    <property type="entry name" value="N-terminal domain of ligase-like"/>
    <property type="match status" value="1"/>
</dbReference>
<dbReference type="PROSITE" id="PS00455">
    <property type="entry name" value="AMP_BINDING"/>
    <property type="match status" value="1"/>
</dbReference>
<reference evidence="11" key="1">
    <citation type="submission" date="2022-01" db="EMBL/GenBank/DDBJ databases">
        <authorList>
            <person name="King R."/>
        </authorList>
    </citation>
    <scope>NUCLEOTIDE SEQUENCE</scope>
</reference>
<comment type="function">
    <text evidence="3">Acyl-CoA synthases catalyze the initial reaction in fatty acid metabolism, by forming a thioester with CoA. Has some preference toward medium-chain substrates. Plays a role in adipocyte differentiation.</text>
</comment>
<dbReference type="Pfam" id="PF00501">
    <property type="entry name" value="AMP-binding"/>
    <property type="match status" value="1"/>
</dbReference>
<dbReference type="Proteomes" id="UP001153712">
    <property type="component" value="Chromosome 7"/>
</dbReference>
<evidence type="ECO:0000256" key="5">
    <source>
        <dbReference type="ARBA" id="ARBA00039638"/>
    </source>
</evidence>
<dbReference type="FunFam" id="3.30.300.30:FF:000008">
    <property type="entry name" value="2,3-dihydroxybenzoate-AMP ligase"/>
    <property type="match status" value="1"/>
</dbReference>
<evidence type="ECO:0000256" key="7">
    <source>
        <dbReference type="ARBA" id="ARBA00048277"/>
    </source>
</evidence>
<dbReference type="InterPro" id="IPR020845">
    <property type="entry name" value="AMP-binding_CS"/>
</dbReference>
<dbReference type="InterPro" id="IPR045851">
    <property type="entry name" value="AMP-bd_C_sf"/>
</dbReference>
<comment type="catalytic activity">
    <reaction evidence="6">
        <text>octanoate + ATP + CoA = octanoyl-CoA + AMP + diphosphate</text>
        <dbReference type="Rhea" id="RHEA:33631"/>
        <dbReference type="ChEBI" id="CHEBI:25646"/>
        <dbReference type="ChEBI" id="CHEBI:30616"/>
        <dbReference type="ChEBI" id="CHEBI:33019"/>
        <dbReference type="ChEBI" id="CHEBI:57287"/>
        <dbReference type="ChEBI" id="CHEBI:57386"/>
        <dbReference type="ChEBI" id="CHEBI:456215"/>
    </reaction>
</comment>
<name>A0A9N9TX93_PHYSR</name>
<sequence length="549" mass="60732">MEEGLSYIKGSTDEPLASFTIGQYIEKFSENFRDEVIVISREQKKKLTVNQLLEESDKFASGLYSLGLKRGDYVGIIVKNSVEALIVNFACIRGGFVTVNLHPALQPREIEGYLNTLEVRCIVCVDKYKGFSIIDSLKKVVPEIGCSPSVTIESKSVPSLKRLVVISDKQYEGTIQYEALMSYSGESASKETLENNKKLIDPHDIFAIIFTSGSTGNSKIVGLTHHQLTNCMYFLRKRFPAIKRGDKLCFHLPLFHIFGLGFSCIGIANGITIVLPSLYYDPRMNLEAISEENCALLIGTPTMFSDLIAIQKELNLPISPKIAMPGGAGAPASLYTDVLKILHVKQVQIGYGLSEAAAATWPDASILNDFTTTGRLMDHLEAKIVDESGNLVPIGTPGELLLRGYSVIKKYLHYQAETLEDDGWFRTGDMVSVDGDGKFHVTGRFKDIINRGGEKISPGEVEMILESHPSIQEVYVVGTKHDRLGEEVCACCKLKPDSTLTLEEIKEYCKGKLSYYKIPSRIEIMDAFPKTLIGKIQKNKLAQSLSETA</sequence>
<dbReference type="GO" id="GO:0031956">
    <property type="term" value="F:medium-chain fatty acid-CoA ligase activity"/>
    <property type="evidence" value="ECO:0007669"/>
    <property type="project" value="UniProtKB-EC"/>
</dbReference>
<dbReference type="PANTHER" id="PTHR43201:SF5">
    <property type="entry name" value="MEDIUM-CHAIN ACYL-COA LIGASE ACSF2, MITOCHONDRIAL"/>
    <property type="match status" value="1"/>
</dbReference>
<dbReference type="InterPro" id="IPR042099">
    <property type="entry name" value="ANL_N_sf"/>
</dbReference>
<keyword evidence="8" id="KW-1133">Transmembrane helix</keyword>
<protein>
    <recommendedName>
        <fullName evidence="5">Medium-chain acyl-CoA ligase ACSF2, mitochondrial</fullName>
        <ecNumber evidence="4">6.2.1.2</ecNumber>
    </recommendedName>
</protein>
<feature type="transmembrane region" description="Helical" evidence="8">
    <location>
        <begin position="254"/>
        <end position="280"/>
    </location>
</feature>
<dbReference type="InterPro" id="IPR000873">
    <property type="entry name" value="AMP-dep_synth/lig_dom"/>
</dbReference>
<evidence type="ECO:0000256" key="1">
    <source>
        <dbReference type="ARBA" id="ARBA00006432"/>
    </source>
</evidence>
<feature type="domain" description="AMP-binding enzyme C-terminal" evidence="10">
    <location>
        <begin position="460"/>
        <end position="535"/>
    </location>
</feature>
<evidence type="ECO:0000313" key="12">
    <source>
        <dbReference type="Proteomes" id="UP001153712"/>
    </source>
</evidence>
<comment type="similarity">
    <text evidence="1">Belongs to the ATP-dependent AMP-binding enzyme family.</text>
</comment>
<evidence type="ECO:0000259" key="10">
    <source>
        <dbReference type="Pfam" id="PF13193"/>
    </source>
</evidence>
<evidence type="ECO:0000256" key="4">
    <source>
        <dbReference type="ARBA" id="ARBA00039009"/>
    </source>
</evidence>
<accession>A0A9N9TX93</accession>
<evidence type="ECO:0000313" key="11">
    <source>
        <dbReference type="EMBL" id="CAG9863662.1"/>
    </source>
</evidence>
<dbReference type="GO" id="GO:0006631">
    <property type="term" value="P:fatty acid metabolic process"/>
    <property type="evidence" value="ECO:0007669"/>
    <property type="project" value="TreeGrafter"/>
</dbReference>
<organism evidence="11 12">
    <name type="scientific">Phyllotreta striolata</name>
    <name type="common">Striped flea beetle</name>
    <name type="synonym">Crioceris striolata</name>
    <dbReference type="NCBI Taxonomy" id="444603"/>
    <lineage>
        <taxon>Eukaryota</taxon>
        <taxon>Metazoa</taxon>
        <taxon>Ecdysozoa</taxon>
        <taxon>Arthropoda</taxon>
        <taxon>Hexapoda</taxon>
        <taxon>Insecta</taxon>
        <taxon>Pterygota</taxon>
        <taxon>Neoptera</taxon>
        <taxon>Endopterygota</taxon>
        <taxon>Coleoptera</taxon>
        <taxon>Polyphaga</taxon>
        <taxon>Cucujiformia</taxon>
        <taxon>Chrysomeloidea</taxon>
        <taxon>Chrysomelidae</taxon>
        <taxon>Galerucinae</taxon>
        <taxon>Alticini</taxon>
        <taxon>Phyllotreta</taxon>
    </lineage>
</organism>